<evidence type="ECO:0000313" key="4">
    <source>
        <dbReference type="Proteomes" id="UP000322139"/>
    </source>
</evidence>
<sequence length="320" mass="36212">MAKMDQMMQILWMLSSGRKATAKQMAEKLEVNIRTVYRYIDALCASGVPIIAEAGHHGGYTLLHQFVESPLLFSAEEQTALLQAAALAKEAGYFSGELLDSAASKLSMYSTPEQESMVRRRVEGLDVIGAAAGLPEDSILKELEQGVINQVSMEIDYYTVREDQPKRRKIDPYGIIYWNGRWYVAAFCHLRNEIRSFRVDRIAGMAETGSSFNRPAGFSASAFFMKNLLPEKEQTQEFVPFVVSGRTGALDDLCRHWFLGHHLAERTSERAVFFLEKEALHTYVVHLLLPYGKSLQILEPASMKKKMLEALYELADHYQK</sequence>
<dbReference type="InterPro" id="IPR036388">
    <property type="entry name" value="WH-like_DNA-bd_sf"/>
</dbReference>
<dbReference type="PANTHER" id="PTHR34580:SF3">
    <property type="entry name" value="PROTEIN PAFB"/>
    <property type="match status" value="1"/>
</dbReference>
<accession>A0A5D4RFJ2</accession>
<proteinExistence type="predicted"/>
<dbReference type="InterPro" id="IPR026881">
    <property type="entry name" value="WYL_dom"/>
</dbReference>
<dbReference type="RefSeq" id="WP_148974825.1">
    <property type="nucleotide sequence ID" value="NZ_VTER01000005.1"/>
</dbReference>
<evidence type="ECO:0000313" key="3">
    <source>
        <dbReference type="EMBL" id="TYS48654.1"/>
    </source>
</evidence>
<dbReference type="InterPro" id="IPR013196">
    <property type="entry name" value="HTH_11"/>
</dbReference>
<dbReference type="SUPFAM" id="SSF46785">
    <property type="entry name" value="Winged helix' DNA-binding domain"/>
    <property type="match status" value="1"/>
</dbReference>
<feature type="domain" description="Helix-turn-helix type 11" evidence="1">
    <location>
        <begin position="8"/>
        <end position="60"/>
    </location>
</feature>
<protein>
    <submittedName>
        <fullName evidence="3">YafY family transcriptional regulator</fullName>
    </submittedName>
</protein>
<organism evidence="3 4">
    <name type="scientific">Bacillus infantis</name>
    <dbReference type="NCBI Taxonomy" id="324767"/>
    <lineage>
        <taxon>Bacteria</taxon>
        <taxon>Bacillati</taxon>
        <taxon>Bacillota</taxon>
        <taxon>Bacilli</taxon>
        <taxon>Bacillales</taxon>
        <taxon>Bacillaceae</taxon>
        <taxon>Bacillus</taxon>
    </lineage>
</organism>
<dbReference type="Proteomes" id="UP000322139">
    <property type="component" value="Unassembled WGS sequence"/>
</dbReference>
<evidence type="ECO:0000259" key="1">
    <source>
        <dbReference type="Pfam" id="PF08279"/>
    </source>
</evidence>
<dbReference type="Pfam" id="PF08279">
    <property type="entry name" value="HTH_11"/>
    <property type="match status" value="1"/>
</dbReference>
<dbReference type="PANTHER" id="PTHR34580">
    <property type="match status" value="1"/>
</dbReference>
<dbReference type="PROSITE" id="PS52050">
    <property type="entry name" value="WYL"/>
    <property type="match status" value="1"/>
</dbReference>
<feature type="domain" description="WYL" evidence="2">
    <location>
        <begin position="139"/>
        <end position="204"/>
    </location>
</feature>
<name>A0A5D4RFJ2_9BACI</name>
<dbReference type="InterPro" id="IPR051534">
    <property type="entry name" value="CBASS_pafABC_assoc_protein"/>
</dbReference>
<reference evidence="3 4" key="1">
    <citation type="submission" date="2019-08" db="EMBL/GenBank/DDBJ databases">
        <title>Bacillus genomes from the desert of Cuatro Cienegas, Coahuila.</title>
        <authorList>
            <person name="Olmedo-Alvarez G."/>
        </authorList>
    </citation>
    <scope>NUCLEOTIDE SEQUENCE [LARGE SCALE GENOMIC DNA]</scope>
    <source>
        <strain evidence="3 4">CH446_14T</strain>
    </source>
</reference>
<dbReference type="InterPro" id="IPR036390">
    <property type="entry name" value="WH_DNA-bd_sf"/>
</dbReference>
<dbReference type="Pfam" id="PF13280">
    <property type="entry name" value="WYL"/>
    <property type="match status" value="1"/>
</dbReference>
<comment type="caution">
    <text evidence="3">The sequence shown here is derived from an EMBL/GenBank/DDBJ whole genome shotgun (WGS) entry which is preliminary data.</text>
</comment>
<dbReference type="AlphaFoldDB" id="A0A5D4RFJ2"/>
<dbReference type="EMBL" id="VTER01000005">
    <property type="protein sequence ID" value="TYS48654.1"/>
    <property type="molecule type" value="Genomic_DNA"/>
</dbReference>
<dbReference type="Gene3D" id="1.10.10.10">
    <property type="entry name" value="Winged helix-like DNA-binding domain superfamily/Winged helix DNA-binding domain"/>
    <property type="match status" value="1"/>
</dbReference>
<evidence type="ECO:0000259" key="2">
    <source>
        <dbReference type="Pfam" id="PF13280"/>
    </source>
</evidence>
<gene>
    <name evidence="3" type="ORF">FZD51_11120</name>
</gene>